<name>W9WK24_9EURO</name>
<accession>W9WK24</accession>
<feature type="repeat" description="ANK" evidence="1">
    <location>
        <begin position="707"/>
        <end position="739"/>
    </location>
</feature>
<dbReference type="PANTHER" id="PTHR24133">
    <property type="entry name" value="ANKYRIN DOMAIN-CONTAINING"/>
    <property type="match status" value="1"/>
</dbReference>
<dbReference type="SMART" id="SM00248">
    <property type="entry name" value="ANK"/>
    <property type="match status" value="15"/>
</dbReference>
<feature type="compositionally biased region" description="Low complexity" evidence="2">
    <location>
        <begin position="619"/>
        <end position="635"/>
    </location>
</feature>
<dbReference type="eggNOG" id="KOG4177">
    <property type="taxonomic scope" value="Eukaryota"/>
</dbReference>
<feature type="region of interest" description="Disordered" evidence="2">
    <location>
        <begin position="572"/>
        <end position="644"/>
    </location>
</feature>
<feature type="compositionally biased region" description="Basic and acidic residues" evidence="2">
    <location>
        <begin position="102"/>
        <end position="112"/>
    </location>
</feature>
<dbReference type="PROSITE" id="PS50088">
    <property type="entry name" value="ANK_REPEAT"/>
    <property type="match status" value="12"/>
</dbReference>
<feature type="repeat" description="ANK" evidence="1">
    <location>
        <begin position="546"/>
        <end position="578"/>
    </location>
</feature>
<dbReference type="STRING" id="1182543.W9WK24"/>
<organism evidence="4 5">
    <name type="scientific">Cladophialophora psammophila CBS 110553</name>
    <dbReference type="NCBI Taxonomy" id="1182543"/>
    <lineage>
        <taxon>Eukaryota</taxon>
        <taxon>Fungi</taxon>
        <taxon>Dikarya</taxon>
        <taxon>Ascomycota</taxon>
        <taxon>Pezizomycotina</taxon>
        <taxon>Eurotiomycetes</taxon>
        <taxon>Chaetothyriomycetidae</taxon>
        <taxon>Chaetothyriales</taxon>
        <taxon>Herpotrichiellaceae</taxon>
        <taxon>Cladophialophora</taxon>
    </lineage>
</organism>
<dbReference type="InterPro" id="IPR002110">
    <property type="entry name" value="Ankyrin_rpt"/>
</dbReference>
<feature type="repeat" description="ANK" evidence="1">
    <location>
        <begin position="408"/>
        <end position="440"/>
    </location>
</feature>
<evidence type="ECO:0000256" key="1">
    <source>
        <dbReference type="PROSITE-ProRule" id="PRU00023"/>
    </source>
</evidence>
<keyword evidence="5" id="KW-1185">Reference proteome</keyword>
<feature type="compositionally biased region" description="Polar residues" evidence="2">
    <location>
        <begin position="161"/>
        <end position="172"/>
    </location>
</feature>
<dbReference type="PRINTS" id="PR01415">
    <property type="entry name" value="ANKYRIN"/>
</dbReference>
<feature type="repeat" description="ANK" evidence="1">
    <location>
        <begin position="305"/>
        <end position="327"/>
    </location>
</feature>
<dbReference type="Pfam" id="PF00023">
    <property type="entry name" value="Ank"/>
    <property type="match status" value="3"/>
</dbReference>
<proteinExistence type="predicted"/>
<dbReference type="PANTHER" id="PTHR24133:SF40">
    <property type="entry name" value="ANKYRIN REPEAT DOMAIN 44"/>
    <property type="match status" value="1"/>
</dbReference>
<dbReference type="InterPro" id="IPR052391">
    <property type="entry name" value="E3_Ligase-Neurotoxin"/>
</dbReference>
<gene>
    <name evidence="4" type="ORF">A1O5_08290</name>
</gene>
<feature type="repeat" description="ANK" evidence="1">
    <location>
        <begin position="441"/>
        <end position="473"/>
    </location>
</feature>
<dbReference type="Proteomes" id="UP000019471">
    <property type="component" value="Unassembled WGS sequence"/>
</dbReference>
<dbReference type="HOGENOM" id="CLU_000134_48_9_1"/>
<feature type="repeat" description="ANK" evidence="1">
    <location>
        <begin position="340"/>
        <end position="372"/>
    </location>
</feature>
<comment type="caution">
    <text evidence="4">The sequence shown here is derived from an EMBL/GenBank/DDBJ whole genome shotgun (WGS) entry which is preliminary data.</text>
</comment>
<reference evidence="4 5" key="1">
    <citation type="submission" date="2013-03" db="EMBL/GenBank/DDBJ databases">
        <title>The Genome Sequence of Cladophialophora psammophila CBS 110553.</title>
        <authorList>
            <consortium name="The Broad Institute Genomics Platform"/>
            <person name="Cuomo C."/>
            <person name="de Hoog S."/>
            <person name="Gorbushina A."/>
            <person name="Walker B."/>
            <person name="Young S.K."/>
            <person name="Zeng Q."/>
            <person name="Gargeya S."/>
            <person name="Fitzgerald M."/>
            <person name="Haas B."/>
            <person name="Abouelleil A."/>
            <person name="Allen A.W."/>
            <person name="Alvarado L."/>
            <person name="Arachchi H.M."/>
            <person name="Berlin A.M."/>
            <person name="Chapman S.B."/>
            <person name="Gainer-Dewar J."/>
            <person name="Goldberg J."/>
            <person name="Griggs A."/>
            <person name="Gujja S."/>
            <person name="Hansen M."/>
            <person name="Howarth C."/>
            <person name="Imamovic A."/>
            <person name="Ireland A."/>
            <person name="Larimer J."/>
            <person name="McCowan C."/>
            <person name="Murphy C."/>
            <person name="Pearson M."/>
            <person name="Poon T.W."/>
            <person name="Priest M."/>
            <person name="Roberts A."/>
            <person name="Saif S."/>
            <person name="Shea T."/>
            <person name="Sisk P."/>
            <person name="Sykes S."/>
            <person name="Wortman J."/>
            <person name="Nusbaum C."/>
            <person name="Birren B."/>
        </authorList>
    </citation>
    <scope>NUCLEOTIDE SEQUENCE [LARGE SCALE GENOMIC DNA]</scope>
    <source>
        <strain evidence="4 5">CBS 110553</strain>
    </source>
</reference>
<dbReference type="RefSeq" id="XP_007747063.1">
    <property type="nucleotide sequence ID" value="XM_007748873.1"/>
</dbReference>
<dbReference type="EMBL" id="AMGX01000013">
    <property type="protein sequence ID" value="EXJ68497.1"/>
    <property type="molecule type" value="Genomic_DNA"/>
</dbReference>
<dbReference type="Gene3D" id="1.25.40.20">
    <property type="entry name" value="Ankyrin repeat-containing domain"/>
    <property type="match status" value="4"/>
</dbReference>
<dbReference type="AlphaFoldDB" id="W9WK24"/>
<protein>
    <recommendedName>
        <fullName evidence="3">Clr5 domain-containing protein</fullName>
    </recommendedName>
</protein>
<evidence type="ECO:0000259" key="3">
    <source>
        <dbReference type="Pfam" id="PF14420"/>
    </source>
</evidence>
<dbReference type="InterPro" id="IPR036770">
    <property type="entry name" value="Ankyrin_rpt-contain_sf"/>
</dbReference>
<dbReference type="Pfam" id="PF12796">
    <property type="entry name" value="Ank_2"/>
    <property type="match status" value="4"/>
</dbReference>
<feature type="repeat" description="ANK" evidence="1">
    <location>
        <begin position="509"/>
        <end position="535"/>
    </location>
</feature>
<feature type="repeat" description="ANK" evidence="1">
    <location>
        <begin position="678"/>
        <end position="706"/>
    </location>
</feature>
<dbReference type="Pfam" id="PF14420">
    <property type="entry name" value="Clr5"/>
    <property type="match status" value="1"/>
</dbReference>
<feature type="repeat" description="ANK" evidence="1">
    <location>
        <begin position="271"/>
        <end position="295"/>
    </location>
</feature>
<feature type="repeat" description="ANK" evidence="1">
    <location>
        <begin position="476"/>
        <end position="508"/>
    </location>
</feature>
<feature type="domain" description="Clr5" evidence="3">
    <location>
        <begin position="36"/>
        <end position="96"/>
    </location>
</feature>
<evidence type="ECO:0000313" key="4">
    <source>
        <dbReference type="EMBL" id="EXJ68497.1"/>
    </source>
</evidence>
<keyword evidence="1" id="KW-0040">ANK repeat</keyword>
<feature type="repeat" description="ANK" evidence="1">
    <location>
        <begin position="772"/>
        <end position="798"/>
    </location>
</feature>
<feature type="region of interest" description="Disordered" evidence="2">
    <location>
        <begin position="232"/>
        <end position="272"/>
    </location>
</feature>
<feature type="region of interest" description="Disordered" evidence="2">
    <location>
        <begin position="151"/>
        <end position="172"/>
    </location>
</feature>
<dbReference type="PROSITE" id="PS50297">
    <property type="entry name" value="ANK_REP_REGION"/>
    <property type="match status" value="12"/>
</dbReference>
<feature type="region of interest" description="Disordered" evidence="2">
    <location>
        <begin position="97"/>
        <end position="122"/>
    </location>
</feature>
<evidence type="ECO:0000256" key="2">
    <source>
        <dbReference type="SAM" id="MobiDB-lite"/>
    </source>
</evidence>
<sequence length="840" mass="91182">MATSAPDHIVDPMEVDMDIGIDNTNPGAEKARTISKAEWEKHKQDIYQLYMIEKKPMADLVNAMVGKGFKASGLTFCATQGEAQYFRMLREWGFHKKMKRQRPSEAQRRRADIGPGNQVQIPQDPRTAFTIQSQGFLPLDSGTLVPRTTLHGTDSIGYGSGNNSQTYFRSTGQNQGSCQFDVGYGYPNPPLPALSTDPFINPDDPGNLSDDFLNFGSNNNFNELSLLTTEPLNNVNTGEASRGLSNARDVQDNNTNSGGGSSRSSGAAGMKGKQPIHFAVQTGNLNGVKFLLDKNPKCAHLCGEDGISPLWIAAQQGHTRIVKLLIDGYQADVNTASTDSKRTPLHQASQNGHTEIVRILLDKGALPDLRDSEGVSPLWTAAQKGSVETVNLLVSRPNVEIDAMPTDIKRTALHQAAQGGHTEIVRVLLEHGANVDPKDLRGITPLWSAAQRGSEEIVTMLLQKNASADTMSTSGENRRPLHQAAQNGHTTVCKLLLKYGASYEPLDDTMCSPLFFASQGGHSEIVRMLLEKGASPENTWEGKDGKGRRCLHQAAQNGHLETVRLLLDHGAHAEPENDSSDSSSGDDSDDTTEDESQPKYSFKSYKQAMKAAKRRGTESTKSTKPTKAPSKSSNKLSDLRPPSPLGLALQNGHYDVAKLLIERGADVNSVAHLTLVRPLHFAVFSGKEELVKLLIDNKADINGREVDGWPPLMFAAQIGNCKMIDSFIDEGVDVNATANSGVTALWIASQQGHTAVVQTLLKAEARSFAAKSGRYPVHQAAQNAHFEVVKLLVEEDPNCVNLKDARGTSLISLASSGRETVRVDIMKYLDSKGAPIIEEE</sequence>
<evidence type="ECO:0000313" key="5">
    <source>
        <dbReference type="Proteomes" id="UP000019471"/>
    </source>
</evidence>
<dbReference type="SUPFAM" id="SSF48403">
    <property type="entry name" value="Ankyrin repeat"/>
    <property type="match status" value="2"/>
</dbReference>
<dbReference type="OrthoDB" id="194358at2759"/>
<feature type="repeat" description="ANK" evidence="1">
    <location>
        <begin position="640"/>
        <end position="672"/>
    </location>
</feature>
<feature type="compositionally biased region" description="Acidic residues" evidence="2">
    <location>
        <begin position="576"/>
        <end position="595"/>
    </location>
</feature>
<dbReference type="InterPro" id="IPR025676">
    <property type="entry name" value="Clr5_dom"/>
</dbReference>
<dbReference type="GeneID" id="19192990"/>